<dbReference type="Gramene" id="OMERI11G18390.1">
    <property type="protein sequence ID" value="OMERI11G18390.1"/>
    <property type="gene ID" value="OMERI11G18390"/>
</dbReference>
<dbReference type="GO" id="GO:0042742">
    <property type="term" value="P:defense response to bacterium"/>
    <property type="evidence" value="ECO:0007669"/>
    <property type="project" value="UniProtKB-ARBA"/>
</dbReference>
<feature type="region of interest" description="Disordered" evidence="7">
    <location>
        <begin position="138"/>
        <end position="168"/>
    </location>
</feature>
<evidence type="ECO:0000256" key="2">
    <source>
        <dbReference type="ARBA" id="ARBA00022614"/>
    </source>
</evidence>
<dbReference type="InterPro" id="IPR036388">
    <property type="entry name" value="WH-like_DNA-bd_sf"/>
</dbReference>
<dbReference type="GO" id="GO:0000166">
    <property type="term" value="F:nucleotide binding"/>
    <property type="evidence" value="ECO:0007669"/>
    <property type="project" value="UniProtKB-KW"/>
</dbReference>
<feature type="domain" description="Disease resistance N-terminal" evidence="8">
    <location>
        <begin position="8"/>
        <end position="87"/>
    </location>
</feature>
<dbReference type="PANTHER" id="PTHR23155:SF1062">
    <property type="entry name" value="OS11G0579400 PROTEIN"/>
    <property type="match status" value="1"/>
</dbReference>
<proteinExistence type="inferred from homology"/>
<dbReference type="FunFam" id="1.10.10.10:FF:000322">
    <property type="entry name" value="Probable disease resistance protein At1g63360"/>
    <property type="match status" value="1"/>
</dbReference>
<dbReference type="Pfam" id="PF23559">
    <property type="entry name" value="WHD_DRP"/>
    <property type="match status" value="1"/>
</dbReference>
<feature type="domain" description="Disease resistance R13L4/SHOC-2-like LRR" evidence="10">
    <location>
        <begin position="703"/>
        <end position="1009"/>
    </location>
</feature>
<reference evidence="11" key="1">
    <citation type="submission" date="2015-04" db="UniProtKB">
        <authorList>
            <consortium name="EnsemblPlants"/>
        </authorList>
    </citation>
    <scope>IDENTIFICATION</scope>
</reference>
<dbReference type="CDD" id="cd14798">
    <property type="entry name" value="RX-CC_like"/>
    <property type="match status" value="1"/>
</dbReference>
<dbReference type="InterPro" id="IPR055414">
    <property type="entry name" value="LRR_R13L4/SHOC2-like"/>
</dbReference>
<dbReference type="InterPro" id="IPR038005">
    <property type="entry name" value="RX-like_CC"/>
</dbReference>
<dbReference type="Gene3D" id="1.20.5.4130">
    <property type="match status" value="1"/>
</dbReference>
<keyword evidence="5" id="KW-0611">Plant defense</keyword>
<dbReference type="GO" id="GO:0009626">
    <property type="term" value="P:plant-type hypersensitive response"/>
    <property type="evidence" value="ECO:0007669"/>
    <property type="project" value="UniProtKB-ARBA"/>
</dbReference>
<dbReference type="Pfam" id="PF23598">
    <property type="entry name" value="LRR_14"/>
    <property type="match status" value="1"/>
</dbReference>
<evidence type="ECO:0000256" key="5">
    <source>
        <dbReference type="ARBA" id="ARBA00022821"/>
    </source>
</evidence>
<feature type="domain" description="Disease resistance protein winged helix" evidence="9">
    <location>
        <begin position="605"/>
        <end position="676"/>
    </location>
</feature>
<reference evidence="11" key="2">
    <citation type="submission" date="2018-05" db="EMBL/GenBank/DDBJ databases">
        <title>OmerRS3 (Oryza meridionalis Reference Sequence Version 3).</title>
        <authorList>
            <person name="Zhang J."/>
            <person name="Kudrna D."/>
            <person name="Lee S."/>
            <person name="Talag J."/>
            <person name="Welchert J."/>
            <person name="Wing R.A."/>
        </authorList>
    </citation>
    <scope>NUCLEOTIDE SEQUENCE [LARGE SCALE GENOMIC DNA]</scope>
    <source>
        <strain evidence="11">cv. OR44</strain>
    </source>
</reference>
<comment type="similarity">
    <text evidence="1">Belongs to the disease resistance NB-LRR family.</text>
</comment>
<dbReference type="EnsemblPlants" id="OMERI11G18390.1">
    <property type="protein sequence ID" value="OMERI11G18390.1"/>
    <property type="gene ID" value="OMERI11G18390"/>
</dbReference>
<dbReference type="GO" id="GO:0002758">
    <property type="term" value="P:innate immune response-activating signaling pathway"/>
    <property type="evidence" value="ECO:0007669"/>
    <property type="project" value="UniProtKB-ARBA"/>
</dbReference>
<evidence type="ECO:0000256" key="3">
    <source>
        <dbReference type="ARBA" id="ARBA00022737"/>
    </source>
</evidence>
<dbReference type="InterPro" id="IPR032675">
    <property type="entry name" value="LRR_dom_sf"/>
</dbReference>
<dbReference type="AlphaFoldDB" id="A0A0E0F8F9"/>
<dbReference type="InterPro" id="IPR058922">
    <property type="entry name" value="WHD_DRP"/>
</dbReference>
<keyword evidence="4" id="KW-0547">Nucleotide-binding</keyword>
<evidence type="ECO:0000313" key="11">
    <source>
        <dbReference type="EnsemblPlants" id="OMERI11G18390.1"/>
    </source>
</evidence>
<organism evidence="11">
    <name type="scientific">Oryza meridionalis</name>
    <dbReference type="NCBI Taxonomy" id="40149"/>
    <lineage>
        <taxon>Eukaryota</taxon>
        <taxon>Viridiplantae</taxon>
        <taxon>Streptophyta</taxon>
        <taxon>Embryophyta</taxon>
        <taxon>Tracheophyta</taxon>
        <taxon>Spermatophyta</taxon>
        <taxon>Magnoliopsida</taxon>
        <taxon>Liliopsida</taxon>
        <taxon>Poales</taxon>
        <taxon>Poaceae</taxon>
        <taxon>BOP clade</taxon>
        <taxon>Oryzoideae</taxon>
        <taxon>Oryzeae</taxon>
        <taxon>Oryzinae</taxon>
        <taxon>Oryza</taxon>
    </lineage>
</organism>
<evidence type="ECO:0000259" key="10">
    <source>
        <dbReference type="Pfam" id="PF23598"/>
    </source>
</evidence>
<evidence type="ECO:0000313" key="12">
    <source>
        <dbReference type="Proteomes" id="UP000008021"/>
    </source>
</evidence>
<feature type="compositionally biased region" description="Basic and acidic residues" evidence="7">
    <location>
        <begin position="138"/>
        <end position="152"/>
    </location>
</feature>
<name>A0A0E0F8F9_9ORYZ</name>
<dbReference type="InterPro" id="IPR041118">
    <property type="entry name" value="Rx_N"/>
</dbReference>
<dbReference type="SUPFAM" id="SSF52058">
    <property type="entry name" value="L domain-like"/>
    <property type="match status" value="1"/>
</dbReference>
<keyword evidence="3" id="KW-0677">Repeat</keyword>
<sequence length="1128" mass="126739">MAELAAGAVSKLLGVIHNEALLLGRVHGDFIKEEMESINSFLARLAKTATAGIAQDDDDEQLRTWMKQVRELAHDCSNCIDIYLRRGDPGHPAIHRARGGGLRRYLWWASWFVHRMVAQRSAAIQLRDLKERARDVSERRSRYDVKVPEKEAAGGPASTPALAAEDEDDDQNQAIELANYCSGPGSLEPRVLEDYCAEKLVGWLKLQADQAGTSASRLLIPSITLVAPDTEDSGSIAREVLDLAAINFDQTVCINLPQVHRSWDLPLLPQEILCYILQACSYRKNLLDPQAKGEGETLEPSKIRAKAYSYRKNLLDQIGQMIGEIDFNDKIEEIKSKIGQVETKWSKNTSGKHKLMILGVLHQALTLIQIGPDMQMPLSWEEIMDETARMLKYNIEAVDTTAPKHNVFSAKNKVEEARTTTAPALGEDHIKEIIHNHKIALDIIRELMRGNSGKEQATCFLGAIMDHDATADAKEEAKQKMDDISLGIEEQLHIKGVADKINKYMTGKKTLIVFQDDRDCISPWEDTRNALSLINCSSGIDVTPQEFAMKIFVHDLYANPNRSSQDLRKLHDDLDSCKSVGEMMLKFSYNNLPRAYKSCLLYLAIFPPGFNIRRSNLVGRWVAEGLITKEDWASVVRHAEQCFDTLIDRWLVYSAEVGATGGVKSCIVGDKAHEFISKIATKEHILDARLSHIWARHFSIFSDLQLRAFDSIDKIATSSICNNILLLKYLSLRKTNVTHLPREINNLHELEILDIRETKVPASGTRYVLLLKLKRLLAGHVDSSSSCSHDIRDDKSLYSAVKIPSNIRKMDNMEVLSNVVASQDGHELEDIRKLWRLRKLGVVIEDKKAHLEKLLRVISDLKDRIQSLSIPIHTDRSEGTLSYEGLSLENNVRDRLEKNSKCLESLSINGVTRLEKHLSLLTKGGNELTKLTLTSILLNQDNMKNLAVLPNLRCVRLRYQAYTGDSLTFKKDEFQCLNCFLVDGLHMTEIIDFESGAALELEKIVLSLNSINSLVGAGSLKNQKELELKGSEILPLPLLVEDGAAPEQRTEEDRMLTFKKMEFQHLKHLLVEASLMTKIIFKDGAAPKLKKITLSLDNIMSLDGVSNLPKLTELELEGHNNLILLSCF</sequence>
<dbReference type="HOGENOM" id="CLU_000837_7_3_1"/>
<dbReference type="STRING" id="40149.A0A0E0F8F9"/>
<evidence type="ECO:0000259" key="9">
    <source>
        <dbReference type="Pfam" id="PF23559"/>
    </source>
</evidence>
<dbReference type="eggNOG" id="KOG4658">
    <property type="taxonomic scope" value="Eukaryota"/>
</dbReference>
<evidence type="ECO:0000256" key="1">
    <source>
        <dbReference type="ARBA" id="ARBA00008894"/>
    </source>
</evidence>
<dbReference type="PANTHER" id="PTHR23155">
    <property type="entry name" value="DISEASE RESISTANCE PROTEIN RP"/>
    <property type="match status" value="1"/>
</dbReference>
<keyword evidence="2" id="KW-0433">Leucine-rich repeat</keyword>
<evidence type="ECO:0000256" key="7">
    <source>
        <dbReference type="SAM" id="MobiDB-lite"/>
    </source>
</evidence>
<protein>
    <submittedName>
        <fullName evidence="11">Uncharacterized protein</fullName>
    </submittedName>
</protein>
<dbReference type="Proteomes" id="UP000008021">
    <property type="component" value="Chromosome 11"/>
</dbReference>
<evidence type="ECO:0000256" key="6">
    <source>
        <dbReference type="ARBA" id="ARBA00023054"/>
    </source>
</evidence>
<dbReference type="Gene3D" id="1.10.10.10">
    <property type="entry name" value="Winged helix-like DNA-binding domain superfamily/Winged helix DNA-binding domain"/>
    <property type="match status" value="1"/>
</dbReference>
<accession>A0A0E0F8F9</accession>
<evidence type="ECO:0000259" key="8">
    <source>
        <dbReference type="Pfam" id="PF18052"/>
    </source>
</evidence>
<evidence type="ECO:0000256" key="4">
    <source>
        <dbReference type="ARBA" id="ARBA00022741"/>
    </source>
</evidence>
<keyword evidence="12" id="KW-1185">Reference proteome</keyword>
<dbReference type="Gene3D" id="3.80.10.10">
    <property type="entry name" value="Ribonuclease Inhibitor"/>
    <property type="match status" value="1"/>
</dbReference>
<dbReference type="InterPro" id="IPR044974">
    <property type="entry name" value="Disease_R_plants"/>
</dbReference>
<dbReference type="Pfam" id="PF18052">
    <property type="entry name" value="Rx_N"/>
    <property type="match status" value="1"/>
</dbReference>
<keyword evidence="6" id="KW-0175">Coiled coil</keyword>